<comment type="caution">
    <text evidence="2">The sequence shown here is derived from an EMBL/GenBank/DDBJ whole genome shotgun (WGS) entry which is preliminary data.</text>
</comment>
<feature type="non-terminal residue" evidence="2">
    <location>
        <position position="50"/>
    </location>
</feature>
<reference evidence="2" key="1">
    <citation type="journal article" date="2014" name="Front. Microbiol.">
        <title>High frequency of phylogenetically diverse reductive dehalogenase-homologous genes in deep subseafloor sedimentary metagenomes.</title>
        <authorList>
            <person name="Kawai M."/>
            <person name="Futagami T."/>
            <person name="Toyoda A."/>
            <person name="Takaki Y."/>
            <person name="Nishi S."/>
            <person name="Hori S."/>
            <person name="Arai W."/>
            <person name="Tsubouchi T."/>
            <person name="Morono Y."/>
            <person name="Uchiyama I."/>
            <person name="Ito T."/>
            <person name="Fujiyama A."/>
            <person name="Inagaki F."/>
            <person name="Takami H."/>
        </authorList>
    </citation>
    <scope>NUCLEOTIDE SEQUENCE</scope>
    <source>
        <strain evidence="2">Expedition CK06-06</strain>
    </source>
</reference>
<evidence type="ECO:0000256" key="1">
    <source>
        <dbReference type="SAM" id="MobiDB-lite"/>
    </source>
</evidence>
<dbReference type="EMBL" id="BARS01019126">
    <property type="protein sequence ID" value="GAF87592.1"/>
    <property type="molecule type" value="Genomic_DNA"/>
</dbReference>
<sequence length="50" mass="5428">MPFRGVMPQHSKSTVPIGHKLTGFGTAPVKGQYITMDGDFNVIPASRAQR</sequence>
<accession>X0THI8</accession>
<evidence type="ECO:0000313" key="2">
    <source>
        <dbReference type="EMBL" id="GAF87592.1"/>
    </source>
</evidence>
<dbReference type="AlphaFoldDB" id="X0THI8"/>
<protein>
    <submittedName>
        <fullName evidence="2">Uncharacterized protein</fullName>
    </submittedName>
</protein>
<organism evidence="2">
    <name type="scientific">marine sediment metagenome</name>
    <dbReference type="NCBI Taxonomy" id="412755"/>
    <lineage>
        <taxon>unclassified sequences</taxon>
        <taxon>metagenomes</taxon>
        <taxon>ecological metagenomes</taxon>
    </lineage>
</organism>
<proteinExistence type="predicted"/>
<feature type="region of interest" description="Disordered" evidence="1">
    <location>
        <begin position="1"/>
        <end position="21"/>
    </location>
</feature>
<name>X0THI8_9ZZZZ</name>
<gene>
    <name evidence="2" type="ORF">S01H1_31035</name>
</gene>